<evidence type="ECO:0000256" key="1">
    <source>
        <dbReference type="ARBA" id="ARBA00022553"/>
    </source>
</evidence>
<dbReference type="CDD" id="cd06170">
    <property type="entry name" value="LuxR_C_like"/>
    <property type="match status" value="1"/>
</dbReference>
<dbReference type="EMBL" id="BAEN01000022">
    <property type="protein sequence ID" value="GAC13732.1"/>
    <property type="molecule type" value="Genomic_DNA"/>
</dbReference>
<dbReference type="PANTHER" id="PTHR45566:SF2">
    <property type="entry name" value="NARL SUBFAMILY"/>
    <property type="match status" value="1"/>
</dbReference>
<name>K6Y678_9ALTE</name>
<evidence type="ECO:0000313" key="7">
    <source>
        <dbReference type="Proteomes" id="UP000006334"/>
    </source>
</evidence>
<accession>K6Y678</accession>
<dbReference type="OrthoDB" id="9796655at2"/>
<dbReference type="InterPro" id="IPR001789">
    <property type="entry name" value="Sig_transdc_resp-reg_receiver"/>
</dbReference>
<organism evidence="6 7">
    <name type="scientific">Aliiglaciecola lipolytica E3</name>
    <dbReference type="NCBI Taxonomy" id="1127673"/>
    <lineage>
        <taxon>Bacteria</taxon>
        <taxon>Pseudomonadati</taxon>
        <taxon>Pseudomonadota</taxon>
        <taxon>Gammaproteobacteria</taxon>
        <taxon>Alteromonadales</taxon>
        <taxon>Alteromonadaceae</taxon>
        <taxon>Aliiglaciecola</taxon>
    </lineage>
</organism>
<evidence type="ECO:0000259" key="5">
    <source>
        <dbReference type="PROSITE" id="PS50110"/>
    </source>
</evidence>
<gene>
    <name evidence="6" type="primary">uhpA</name>
    <name evidence="6" type="ORF">GLIP_1090</name>
</gene>
<dbReference type="PROSITE" id="PS50043">
    <property type="entry name" value="HTH_LUXR_2"/>
    <property type="match status" value="1"/>
</dbReference>
<evidence type="ECO:0000256" key="2">
    <source>
        <dbReference type="ARBA" id="ARBA00023125"/>
    </source>
</evidence>
<evidence type="ECO:0000259" key="4">
    <source>
        <dbReference type="PROSITE" id="PS50043"/>
    </source>
</evidence>
<dbReference type="RefSeq" id="WP_008843549.1">
    <property type="nucleotide sequence ID" value="NZ_BAEN01000022.1"/>
</dbReference>
<dbReference type="PRINTS" id="PR00038">
    <property type="entry name" value="HTHLUXR"/>
</dbReference>
<dbReference type="SUPFAM" id="SSF52172">
    <property type="entry name" value="CheY-like"/>
    <property type="match status" value="1"/>
</dbReference>
<dbReference type="InterPro" id="IPR058245">
    <property type="entry name" value="NreC/VraR/RcsB-like_REC"/>
</dbReference>
<sequence length="214" mass="23790">MNIILIDDHEVIRDGIKGLIEQEFGWQVIYSASQLPNYNGNDLFDNTDVAILDISLKIESGFSILQKIKSFYPHIKCVMLSMYDHIGYVSKALELGADSYVTKTAATKELMAALGAVENGDNYLSSDISNSLAFSKNNSFNGLTDREKEVFLHLSKGLPPKKISKVLNTMPKTIMVHRTNIYNKLGASSQFELLRLALAEGILDVEDILNVSQN</sequence>
<dbReference type="GO" id="GO:0006355">
    <property type="term" value="P:regulation of DNA-templated transcription"/>
    <property type="evidence" value="ECO:0007669"/>
    <property type="project" value="InterPro"/>
</dbReference>
<dbReference type="InterPro" id="IPR011006">
    <property type="entry name" value="CheY-like_superfamily"/>
</dbReference>
<dbReference type="CDD" id="cd17535">
    <property type="entry name" value="REC_NarL-like"/>
    <property type="match status" value="1"/>
</dbReference>
<feature type="domain" description="Response regulatory" evidence="5">
    <location>
        <begin position="2"/>
        <end position="118"/>
    </location>
</feature>
<dbReference type="Pfam" id="PF00196">
    <property type="entry name" value="GerE"/>
    <property type="match status" value="1"/>
</dbReference>
<dbReference type="STRING" id="1127673.GLIP_1090"/>
<dbReference type="GO" id="GO:0003677">
    <property type="term" value="F:DNA binding"/>
    <property type="evidence" value="ECO:0007669"/>
    <property type="project" value="UniProtKB-KW"/>
</dbReference>
<dbReference type="InterPro" id="IPR016032">
    <property type="entry name" value="Sig_transdc_resp-reg_C-effctor"/>
</dbReference>
<dbReference type="eggNOG" id="COG2197">
    <property type="taxonomic scope" value="Bacteria"/>
</dbReference>
<dbReference type="SUPFAM" id="SSF46894">
    <property type="entry name" value="C-terminal effector domain of the bipartite response regulators"/>
    <property type="match status" value="1"/>
</dbReference>
<dbReference type="GO" id="GO:0000160">
    <property type="term" value="P:phosphorelay signal transduction system"/>
    <property type="evidence" value="ECO:0007669"/>
    <property type="project" value="InterPro"/>
</dbReference>
<protein>
    <submittedName>
        <fullName evidence="6">Two-component system, NarL family, uhpT operon response regulator UhpA</fullName>
    </submittedName>
</protein>
<feature type="modified residue" description="4-aspartylphosphate" evidence="3">
    <location>
        <position position="53"/>
    </location>
</feature>
<reference evidence="6 7" key="1">
    <citation type="journal article" date="2017" name="Antonie Van Leeuwenhoek">
        <title>Rhizobium rhizosphaerae sp. nov., a novel species isolated from rice rhizosphere.</title>
        <authorList>
            <person name="Zhao J.J."/>
            <person name="Zhang J."/>
            <person name="Zhang R.J."/>
            <person name="Zhang C.W."/>
            <person name="Yin H.Q."/>
            <person name="Zhang X.X."/>
        </authorList>
    </citation>
    <scope>NUCLEOTIDE SEQUENCE [LARGE SCALE GENOMIC DNA]</scope>
    <source>
        <strain evidence="6 7">E3</strain>
    </source>
</reference>
<dbReference type="AlphaFoldDB" id="K6Y678"/>
<evidence type="ECO:0000313" key="6">
    <source>
        <dbReference type="EMBL" id="GAC13732.1"/>
    </source>
</evidence>
<dbReference type="InterPro" id="IPR000792">
    <property type="entry name" value="Tscrpt_reg_LuxR_C"/>
</dbReference>
<dbReference type="InterPro" id="IPR051015">
    <property type="entry name" value="EvgA-like"/>
</dbReference>
<dbReference type="SMART" id="SM00421">
    <property type="entry name" value="HTH_LUXR"/>
    <property type="match status" value="1"/>
</dbReference>
<dbReference type="PROSITE" id="PS50110">
    <property type="entry name" value="RESPONSE_REGULATORY"/>
    <property type="match status" value="1"/>
</dbReference>
<comment type="caution">
    <text evidence="6">The sequence shown here is derived from an EMBL/GenBank/DDBJ whole genome shotgun (WGS) entry which is preliminary data.</text>
</comment>
<dbReference type="Gene3D" id="3.40.50.2300">
    <property type="match status" value="1"/>
</dbReference>
<keyword evidence="1 3" id="KW-0597">Phosphoprotein</keyword>
<dbReference type="Pfam" id="PF00072">
    <property type="entry name" value="Response_reg"/>
    <property type="match status" value="1"/>
</dbReference>
<dbReference type="SMART" id="SM00448">
    <property type="entry name" value="REC"/>
    <property type="match status" value="1"/>
</dbReference>
<keyword evidence="2" id="KW-0238">DNA-binding</keyword>
<dbReference type="Proteomes" id="UP000006334">
    <property type="component" value="Unassembled WGS sequence"/>
</dbReference>
<keyword evidence="7" id="KW-1185">Reference proteome</keyword>
<evidence type="ECO:0000256" key="3">
    <source>
        <dbReference type="PROSITE-ProRule" id="PRU00169"/>
    </source>
</evidence>
<feature type="domain" description="HTH luxR-type" evidence="4">
    <location>
        <begin position="136"/>
        <end position="201"/>
    </location>
</feature>
<dbReference type="PANTHER" id="PTHR45566">
    <property type="entry name" value="HTH-TYPE TRANSCRIPTIONAL REGULATOR YHJB-RELATED"/>
    <property type="match status" value="1"/>
</dbReference>
<proteinExistence type="predicted"/>